<dbReference type="GO" id="GO:0004553">
    <property type="term" value="F:hydrolase activity, hydrolyzing O-glycosyl compounds"/>
    <property type="evidence" value="ECO:0007669"/>
    <property type="project" value="InterPro"/>
</dbReference>
<evidence type="ECO:0000256" key="4">
    <source>
        <dbReference type="RuleBase" id="RU361187"/>
    </source>
</evidence>
<dbReference type="EMBL" id="SMFL01000015">
    <property type="protein sequence ID" value="TDE10521.1"/>
    <property type="molecule type" value="Genomic_DNA"/>
</dbReference>
<evidence type="ECO:0000313" key="5">
    <source>
        <dbReference type="EMBL" id="TDE10521.1"/>
    </source>
</evidence>
<evidence type="ECO:0000256" key="1">
    <source>
        <dbReference type="ARBA" id="ARBA00009865"/>
    </source>
</evidence>
<dbReference type="PANTHER" id="PTHR22925">
    <property type="entry name" value="GLYCOSYL HYDROLASE 43 FAMILY MEMBER"/>
    <property type="match status" value="1"/>
</dbReference>
<dbReference type="Gene3D" id="2.115.10.20">
    <property type="entry name" value="Glycosyl hydrolase domain, family 43"/>
    <property type="match status" value="1"/>
</dbReference>
<keyword evidence="3 4" id="KW-0326">Glycosidase</keyword>
<evidence type="ECO:0000313" key="6">
    <source>
        <dbReference type="Proteomes" id="UP000294850"/>
    </source>
</evidence>
<comment type="similarity">
    <text evidence="1 4">Belongs to the glycosyl hydrolase 43 family.</text>
</comment>
<organism evidence="5 6">
    <name type="scientific">Dyadobacter psychrotolerans</name>
    <dbReference type="NCBI Taxonomy" id="2541721"/>
    <lineage>
        <taxon>Bacteria</taxon>
        <taxon>Pseudomonadati</taxon>
        <taxon>Bacteroidota</taxon>
        <taxon>Cytophagia</taxon>
        <taxon>Cytophagales</taxon>
        <taxon>Spirosomataceae</taxon>
        <taxon>Dyadobacter</taxon>
    </lineage>
</organism>
<dbReference type="RefSeq" id="WP_131961643.1">
    <property type="nucleotide sequence ID" value="NZ_SMFL01000015.1"/>
</dbReference>
<dbReference type="InterPro" id="IPR023296">
    <property type="entry name" value="Glyco_hydro_beta-prop_sf"/>
</dbReference>
<dbReference type="GO" id="GO:0005975">
    <property type="term" value="P:carbohydrate metabolic process"/>
    <property type="evidence" value="ECO:0007669"/>
    <property type="project" value="InterPro"/>
</dbReference>
<proteinExistence type="inferred from homology"/>
<keyword evidence="2 4" id="KW-0378">Hydrolase</keyword>
<dbReference type="CDD" id="cd18825">
    <property type="entry name" value="GH43_CtGH43-like"/>
    <property type="match status" value="1"/>
</dbReference>
<gene>
    <name evidence="5" type="ORF">E0F88_27965</name>
</gene>
<accession>A0A4R5DF70</accession>
<dbReference type="AlphaFoldDB" id="A0A4R5DF70"/>
<name>A0A4R5DF70_9BACT</name>
<reference evidence="5 6" key="1">
    <citation type="submission" date="2019-03" db="EMBL/GenBank/DDBJ databases">
        <title>Dyadobacter AR-3-6 sp. nov., isolated from arctic soil.</title>
        <authorList>
            <person name="Chaudhary D.K."/>
        </authorList>
    </citation>
    <scope>NUCLEOTIDE SEQUENCE [LARGE SCALE GENOMIC DNA]</scope>
    <source>
        <strain evidence="5 6">AR-3-6</strain>
    </source>
</reference>
<dbReference type="PANTHER" id="PTHR22925:SF3">
    <property type="entry name" value="GLYCOSYL HYDROLASE FAMILY PROTEIN 43"/>
    <property type="match status" value="1"/>
</dbReference>
<dbReference type="SUPFAM" id="SSF75005">
    <property type="entry name" value="Arabinanase/levansucrase/invertase"/>
    <property type="match status" value="1"/>
</dbReference>
<sequence>MLKLNVAVGLACLSFFFSEMNQKTGLKEPVSITVSQSEETKSAFTPGEVWKDVNGEVINAHGGGVLYQKGTYYWYGEIRGERESKGVNVYSSKDLYNWKPEGIALATVSDTASDIVRGSIIERPKVIFNKKTGKYVMWFHLELKGQGYNAARAAVAVSDKPTGPFIYQKSFRPNGHMSRDMGLFVDDDGSAYHIYSAKDNYDLRISKLEKDYLNPSTQDTLLFSKHREAPALFKKDGNYYLITSGCTGWAPNKATLHVSKSLFGPWQLVGDPMSGPDAALTFGGQSTFVLPVQGKKNAFIFMADKWNPKDLKDSRYLWLPIQFKNGTPGVEWKNSWDLSQL</sequence>
<evidence type="ECO:0000256" key="3">
    <source>
        <dbReference type="ARBA" id="ARBA00023295"/>
    </source>
</evidence>
<dbReference type="InterPro" id="IPR006710">
    <property type="entry name" value="Glyco_hydro_43"/>
</dbReference>
<comment type="caution">
    <text evidence="5">The sequence shown here is derived from an EMBL/GenBank/DDBJ whole genome shotgun (WGS) entry which is preliminary data.</text>
</comment>
<protein>
    <submittedName>
        <fullName evidence="5">Beta-glucanase</fullName>
    </submittedName>
</protein>
<evidence type="ECO:0000256" key="2">
    <source>
        <dbReference type="ARBA" id="ARBA00022801"/>
    </source>
</evidence>
<dbReference type="Pfam" id="PF04616">
    <property type="entry name" value="Glyco_hydro_43"/>
    <property type="match status" value="1"/>
</dbReference>
<dbReference type="OrthoDB" id="273314at2"/>
<dbReference type="Proteomes" id="UP000294850">
    <property type="component" value="Unassembled WGS sequence"/>
</dbReference>
<keyword evidence="6" id="KW-1185">Reference proteome</keyword>